<feature type="region of interest" description="Disordered" evidence="1">
    <location>
        <begin position="235"/>
        <end position="258"/>
    </location>
</feature>
<accession>A0A1M5X2Z1</accession>
<keyword evidence="3" id="KW-1185">Reference proteome</keyword>
<dbReference type="RefSeq" id="WP_073376909.1">
    <property type="nucleotide sequence ID" value="NZ_FQXS01000016.1"/>
</dbReference>
<sequence length="274" mass="30553">MKKGHGVLFLLALVLLLPSGLLANPWEMKLPFAEATITYELSGMETGEEVLYIKDHGRRTATYRTASTSMFGMTMKNRTVEIIDSDWVYTFDLQEQTGTKSINPQKLMIEEFSKLSEEERKSVEKNAETMGTSMMQGMQGTVEPKAREILGYPCDKSTMMGVTVYSIHGSSIPLLTDSNMMGISMKSTATAISEDPVDEKHFQFPDSIEPQPDPEADRMAQIMAEQTLAMLKDPEAFKKENKSLLGPQDQGDISPEDQQQMEEALNTLKGLFGN</sequence>
<evidence type="ECO:0008006" key="4">
    <source>
        <dbReference type="Google" id="ProtNLM"/>
    </source>
</evidence>
<proteinExistence type="predicted"/>
<protein>
    <recommendedName>
        <fullName evidence="4">DUF4412 domain-containing protein</fullName>
    </recommendedName>
</protein>
<dbReference type="AlphaFoldDB" id="A0A1M5X2Z1"/>
<dbReference type="EMBL" id="FQXS01000016">
    <property type="protein sequence ID" value="SHH94197.1"/>
    <property type="molecule type" value="Genomic_DNA"/>
</dbReference>
<dbReference type="OrthoDB" id="5431629at2"/>
<evidence type="ECO:0000313" key="2">
    <source>
        <dbReference type="EMBL" id="SHH94197.1"/>
    </source>
</evidence>
<gene>
    <name evidence="2" type="ORF">SAMN02745124_02730</name>
</gene>
<dbReference type="Proteomes" id="UP000184139">
    <property type="component" value="Unassembled WGS sequence"/>
</dbReference>
<evidence type="ECO:0000313" key="3">
    <source>
        <dbReference type="Proteomes" id="UP000184139"/>
    </source>
</evidence>
<reference evidence="2 3" key="1">
    <citation type="submission" date="2016-11" db="EMBL/GenBank/DDBJ databases">
        <authorList>
            <person name="Jaros S."/>
            <person name="Januszkiewicz K."/>
            <person name="Wedrychowicz H."/>
        </authorList>
    </citation>
    <scope>NUCLEOTIDE SEQUENCE [LARGE SCALE GENOMIC DNA]</scope>
    <source>
        <strain evidence="2 3">DSM 9705</strain>
    </source>
</reference>
<name>A0A1M5X2Z1_9BACT</name>
<evidence type="ECO:0000256" key="1">
    <source>
        <dbReference type="SAM" id="MobiDB-lite"/>
    </source>
</evidence>
<dbReference type="STRING" id="1121409.SAMN02745124_02730"/>
<organism evidence="2 3">
    <name type="scientific">Desulfofustis glycolicus DSM 9705</name>
    <dbReference type="NCBI Taxonomy" id="1121409"/>
    <lineage>
        <taxon>Bacteria</taxon>
        <taxon>Pseudomonadati</taxon>
        <taxon>Thermodesulfobacteriota</taxon>
        <taxon>Desulfobulbia</taxon>
        <taxon>Desulfobulbales</taxon>
        <taxon>Desulfocapsaceae</taxon>
        <taxon>Desulfofustis</taxon>
    </lineage>
</organism>